<gene>
    <name evidence="1" type="ORF">SAMN04488539_1000</name>
</gene>
<dbReference type="RefSeq" id="WP_081582968.1">
    <property type="nucleotide sequence ID" value="NZ_LT629765.1"/>
</dbReference>
<dbReference type="EMBL" id="LT629765">
    <property type="protein sequence ID" value="SDS09775.1"/>
    <property type="molecule type" value="Genomic_DNA"/>
</dbReference>
<proteinExistence type="predicted"/>
<accession>A0A1H1PFK0</accession>
<sequence length="282" mass="27919">MSGGRGGLVVAGLAWGTALGVALGSLVMAPAVQEARGTGVEEPAAQDLTPRVEEAEAQAAAANELVATEAGALVGESLADTAVLIIRSPGTAPEDTNRLRELLGQAGADDAGEIALTEKFVSRQGADELGSVVANTLPAGAQLSPDNLSPATHAGESLAVALFAGEDGAPRATLEDRDFVLSALADAGFLTYHSPDLMAADAVIVVTGGEEEPFAVGALADFAAALNARGGAVVAAEQGPGGEVAGELHARGGQGVATQNVVDTEAGAVLSVRAVREALDAE</sequence>
<dbReference type="InterPro" id="IPR021522">
    <property type="entry name" value="MctB"/>
</dbReference>
<evidence type="ECO:0000313" key="2">
    <source>
        <dbReference type="Proteomes" id="UP000182237"/>
    </source>
</evidence>
<dbReference type="Proteomes" id="UP000182237">
    <property type="component" value="Chromosome I"/>
</dbReference>
<dbReference type="eggNOG" id="ENOG5032TBA">
    <property type="taxonomic scope" value="Bacteria"/>
</dbReference>
<protein>
    <submittedName>
        <fullName evidence="1">Copper transport outer membrane protein, MctB</fullName>
    </submittedName>
</protein>
<dbReference type="Pfam" id="PF11382">
    <property type="entry name" value="MctB"/>
    <property type="match status" value="1"/>
</dbReference>
<dbReference type="OrthoDB" id="4350157at2"/>
<dbReference type="GO" id="GO:0055070">
    <property type="term" value="P:copper ion homeostasis"/>
    <property type="evidence" value="ECO:0007669"/>
    <property type="project" value="InterPro"/>
</dbReference>
<dbReference type="STRING" id="1203190.GCA_000312345_01909"/>
<organism evidence="1 2">
    <name type="scientific">Corynebacterium timonense</name>
    <dbReference type="NCBI Taxonomy" id="441500"/>
    <lineage>
        <taxon>Bacteria</taxon>
        <taxon>Bacillati</taxon>
        <taxon>Actinomycetota</taxon>
        <taxon>Actinomycetes</taxon>
        <taxon>Mycobacteriales</taxon>
        <taxon>Corynebacteriaceae</taxon>
        <taxon>Corynebacterium</taxon>
    </lineage>
</organism>
<reference evidence="1 2" key="1">
    <citation type="submission" date="2016-10" db="EMBL/GenBank/DDBJ databases">
        <authorList>
            <person name="de Groot N.N."/>
        </authorList>
    </citation>
    <scope>NUCLEOTIDE SEQUENCE [LARGE SCALE GENOMIC DNA]</scope>
    <source>
        <strain evidence="1 2">DSM 45434</strain>
    </source>
</reference>
<keyword evidence="2" id="KW-1185">Reference proteome</keyword>
<dbReference type="GO" id="GO:0016020">
    <property type="term" value="C:membrane"/>
    <property type="evidence" value="ECO:0007669"/>
    <property type="project" value="InterPro"/>
</dbReference>
<name>A0A1H1PFK0_9CORY</name>
<dbReference type="AlphaFoldDB" id="A0A1H1PFK0"/>
<evidence type="ECO:0000313" key="1">
    <source>
        <dbReference type="EMBL" id="SDS09775.1"/>
    </source>
</evidence>